<feature type="active site" evidence="8">
    <location>
        <position position="18"/>
    </location>
</feature>
<comment type="similarity">
    <text evidence="3">Belongs to the low molecular weight phosphotyrosine protein phosphatase family.</text>
</comment>
<evidence type="ECO:0000256" key="2">
    <source>
        <dbReference type="ARBA" id="ARBA00004496"/>
    </source>
</evidence>
<dbReference type="EMBL" id="CALLCH030000004">
    <property type="protein sequence ID" value="CAI4212195.1"/>
    <property type="molecule type" value="Genomic_DNA"/>
</dbReference>
<evidence type="ECO:0000256" key="4">
    <source>
        <dbReference type="ARBA" id="ARBA00022490"/>
    </source>
</evidence>
<protein>
    <recommendedName>
        <fullName evidence="9">Phosphotyrosine protein phosphatase I domain-containing protein</fullName>
    </recommendedName>
</protein>
<comment type="subcellular location">
    <subcellularLocation>
        <location evidence="2">Cytoplasm</location>
    </subcellularLocation>
</comment>
<evidence type="ECO:0000313" key="11">
    <source>
        <dbReference type="Proteomes" id="UP000838763"/>
    </source>
</evidence>
<dbReference type="PANTHER" id="PTHR11717">
    <property type="entry name" value="LOW MOLECULAR WEIGHT PROTEIN TYROSINE PHOSPHATASE"/>
    <property type="match status" value="1"/>
</dbReference>
<proteinExistence type="inferred from homology"/>
<dbReference type="FunFam" id="3.40.50.2300:FF:000105">
    <property type="entry name" value="Low molecular weight phosphotyrosine protein"/>
    <property type="match status" value="1"/>
</dbReference>
<dbReference type="InterPro" id="IPR050438">
    <property type="entry name" value="LMW_PTPase"/>
</dbReference>
<dbReference type="GO" id="GO:0005737">
    <property type="term" value="C:cytoplasm"/>
    <property type="evidence" value="ECO:0007669"/>
    <property type="project" value="UniProtKB-SubCell"/>
</dbReference>
<comment type="catalytic activity">
    <reaction evidence="1">
        <text>a phosphate monoester + H2O = an alcohol + phosphate</text>
        <dbReference type="Rhea" id="RHEA:15017"/>
        <dbReference type="ChEBI" id="CHEBI:15377"/>
        <dbReference type="ChEBI" id="CHEBI:30879"/>
        <dbReference type="ChEBI" id="CHEBI:43474"/>
        <dbReference type="ChEBI" id="CHEBI:67140"/>
        <dbReference type="EC" id="3.1.3.2"/>
    </reaction>
</comment>
<evidence type="ECO:0000256" key="3">
    <source>
        <dbReference type="ARBA" id="ARBA00011063"/>
    </source>
</evidence>
<keyword evidence="5" id="KW-0378">Hydrolase</keyword>
<dbReference type="Gene3D" id="3.40.50.2300">
    <property type="match status" value="1"/>
</dbReference>
<evidence type="ECO:0000256" key="5">
    <source>
        <dbReference type="ARBA" id="ARBA00022801"/>
    </source>
</evidence>
<gene>
    <name evidence="10" type="ORF">PPNO1_LOCUS1962</name>
</gene>
<dbReference type="InterPro" id="IPR017867">
    <property type="entry name" value="Tyr_phospatase_low_mol_wt"/>
</dbReference>
<keyword evidence="11" id="KW-1185">Reference proteome</keyword>
<keyword evidence="4" id="KW-0963">Cytoplasm</keyword>
<feature type="active site" description="Nucleophile" evidence="8">
    <location>
        <position position="12"/>
    </location>
</feature>
<dbReference type="GO" id="GO:0004725">
    <property type="term" value="F:protein tyrosine phosphatase activity"/>
    <property type="evidence" value="ECO:0007669"/>
    <property type="project" value="UniProtKB-EC"/>
</dbReference>
<dbReference type="CDD" id="cd16343">
    <property type="entry name" value="LMWPTP"/>
    <property type="match status" value="1"/>
</dbReference>
<dbReference type="InterPro" id="IPR036196">
    <property type="entry name" value="Ptyr_pPase_sf"/>
</dbReference>
<feature type="active site" description="Proton donor" evidence="8">
    <location>
        <position position="136"/>
    </location>
</feature>
<comment type="catalytic activity">
    <reaction evidence="7">
        <text>O-phospho-L-tyrosyl-[protein] + H2O = L-tyrosyl-[protein] + phosphate</text>
        <dbReference type="Rhea" id="RHEA:10684"/>
        <dbReference type="Rhea" id="RHEA-COMP:10136"/>
        <dbReference type="Rhea" id="RHEA-COMP:20101"/>
        <dbReference type="ChEBI" id="CHEBI:15377"/>
        <dbReference type="ChEBI" id="CHEBI:43474"/>
        <dbReference type="ChEBI" id="CHEBI:46858"/>
        <dbReference type="ChEBI" id="CHEBI:61978"/>
        <dbReference type="EC" id="3.1.3.48"/>
    </reaction>
</comment>
<dbReference type="SUPFAM" id="SSF52788">
    <property type="entry name" value="Phosphotyrosine protein phosphatases I"/>
    <property type="match status" value="1"/>
</dbReference>
<dbReference type="PRINTS" id="PR00719">
    <property type="entry name" value="LMWPTPASE"/>
</dbReference>
<dbReference type="PANTHER" id="PTHR11717:SF7">
    <property type="entry name" value="LOW MOLECULAR WEIGHT PHOSPHOTYROSINE PROTEIN PHOSPHATASE"/>
    <property type="match status" value="1"/>
</dbReference>
<accession>A0A9P1GWV3</accession>
<feature type="domain" description="Phosphotyrosine protein phosphatase I" evidence="9">
    <location>
        <begin position="6"/>
        <end position="162"/>
    </location>
</feature>
<keyword evidence="6" id="KW-0904">Protein phosphatase</keyword>
<comment type="caution">
    <text evidence="10">The sequence shown here is derived from an EMBL/GenBank/DDBJ whole genome shotgun (WGS) entry which is preliminary data.</text>
</comment>
<dbReference type="SMART" id="SM00226">
    <property type="entry name" value="LMWPc"/>
    <property type="match status" value="1"/>
</dbReference>
<evidence type="ECO:0000256" key="1">
    <source>
        <dbReference type="ARBA" id="ARBA00000032"/>
    </source>
</evidence>
<dbReference type="Proteomes" id="UP000838763">
    <property type="component" value="Unassembled WGS sequence"/>
</dbReference>
<sequence length="170" mass="19018">MSSDKISVLFVCLGNICRSTMAEGVFQSVAGKAPYKDLIEEIDSCGTAAYHVGSPPDHRTMATLKSNGVTDYRHRGRQLQKADFDRFDYIFAMDESNLSDIRNLQRSKKGSKAQVMLWGRYAGGDRRGGRDEVVEDPYYGGTEGFDVAYEQCARFTANFLKETFPDVKAE</sequence>
<evidence type="ECO:0000259" key="9">
    <source>
        <dbReference type="SMART" id="SM00226"/>
    </source>
</evidence>
<name>A0A9P1GWV3_9PEZI</name>
<dbReference type="OrthoDB" id="3388at2759"/>
<evidence type="ECO:0000256" key="8">
    <source>
        <dbReference type="PIRSR" id="PIRSR617867-1"/>
    </source>
</evidence>
<evidence type="ECO:0000313" key="10">
    <source>
        <dbReference type="EMBL" id="CAI4212195.1"/>
    </source>
</evidence>
<reference evidence="10" key="1">
    <citation type="submission" date="2022-11" db="EMBL/GenBank/DDBJ databases">
        <authorList>
            <person name="Scott C."/>
            <person name="Bruce N."/>
        </authorList>
    </citation>
    <scope>NUCLEOTIDE SEQUENCE</scope>
</reference>
<dbReference type="Pfam" id="PF01451">
    <property type="entry name" value="LMWPc"/>
    <property type="match status" value="1"/>
</dbReference>
<evidence type="ECO:0000256" key="7">
    <source>
        <dbReference type="ARBA" id="ARBA00051722"/>
    </source>
</evidence>
<dbReference type="InterPro" id="IPR023485">
    <property type="entry name" value="Ptyr_pPase"/>
</dbReference>
<dbReference type="AlphaFoldDB" id="A0A9P1GWV3"/>
<dbReference type="GO" id="GO:0003993">
    <property type="term" value="F:acid phosphatase activity"/>
    <property type="evidence" value="ECO:0007669"/>
    <property type="project" value="UniProtKB-EC"/>
</dbReference>
<evidence type="ECO:0000256" key="6">
    <source>
        <dbReference type="ARBA" id="ARBA00022912"/>
    </source>
</evidence>
<organism evidence="10 11">
    <name type="scientific">Parascedosporium putredinis</name>
    <dbReference type="NCBI Taxonomy" id="1442378"/>
    <lineage>
        <taxon>Eukaryota</taxon>
        <taxon>Fungi</taxon>
        <taxon>Dikarya</taxon>
        <taxon>Ascomycota</taxon>
        <taxon>Pezizomycotina</taxon>
        <taxon>Sordariomycetes</taxon>
        <taxon>Hypocreomycetidae</taxon>
        <taxon>Microascales</taxon>
        <taxon>Microascaceae</taxon>
        <taxon>Parascedosporium</taxon>
    </lineage>
</organism>